<name>A0AAD4MLR7_9BILA</name>
<comment type="caution">
    <text evidence="2">The sequence shown here is derived from an EMBL/GenBank/DDBJ whole genome shotgun (WGS) entry which is preliminary data.</text>
</comment>
<proteinExistence type="predicted"/>
<dbReference type="AlphaFoldDB" id="A0AAD4MLR7"/>
<gene>
    <name evidence="2" type="ORF">DdX_18353</name>
</gene>
<evidence type="ECO:0000313" key="2">
    <source>
        <dbReference type="EMBL" id="KAI1697696.1"/>
    </source>
</evidence>
<dbReference type="Proteomes" id="UP001201812">
    <property type="component" value="Unassembled WGS sequence"/>
</dbReference>
<organism evidence="2 3">
    <name type="scientific">Ditylenchus destructor</name>
    <dbReference type="NCBI Taxonomy" id="166010"/>
    <lineage>
        <taxon>Eukaryota</taxon>
        <taxon>Metazoa</taxon>
        <taxon>Ecdysozoa</taxon>
        <taxon>Nematoda</taxon>
        <taxon>Chromadorea</taxon>
        <taxon>Rhabditida</taxon>
        <taxon>Tylenchina</taxon>
        <taxon>Tylenchomorpha</taxon>
        <taxon>Sphaerularioidea</taxon>
        <taxon>Anguinidae</taxon>
        <taxon>Anguininae</taxon>
        <taxon>Ditylenchus</taxon>
    </lineage>
</organism>
<evidence type="ECO:0000256" key="1">
    <source>
        <dbReference type="SAM" id="MobiDB-lite"/>
    </source>
</evidence>
<feature type="region of interest" description="Disordered" evidence="1">
    <location>
        <begin position="156"/>
        <end position="232"/>
    </location>
</feature>
<accession>A0AAD4MLR7</accession>
<sequence length="271" mass="31162">MDKPYYQQKKGKDGTLTRGIVQQELASTLGPQDEQQTVPEIEAERIPKDASRFNPRKRSNEAAKVVHSLERDVELKHTKLARRKESKPKCVGHNCSYGERYIQPHMACVQRKHSKGQKYAKQPIEDVLDSPNRMYGPAKETSQLPVQSAVTVLVQKEHRRQSNGSKEKSKQPLVEKRTEKRKKRPLRKVHPKWARRSSPNVRRRAHRESCPMSKKTQTIGKDGKRIQGGTRCRTSKSSIGMALKIQRYFQSERLRTLVGRNVAKATDQITH</sequence>
<protein>
    <submittedName>
        <fullName evidence="2">Uncharacterized protein</fullName>
    </submittedName>
</protein>
<feature type="region of interest" description="Disordered" evidence="1">
    <location>
        <begin position="25"/>
        <end position="65"/>
    </location>
</feature>
<dbReference type="EMBL" id="JAKKPZ010000255">
    <property type="protein sequence ID" value="KAI1697696.1"/>
    <property type="molecule type" value="Genomic_DNA"/>
</dbReference>
<feature type="region of interest" description="Disordered" evidence="1">
    <location>
        <begin position="128"/>
        <end position="147"/>
    </location>
</feature>
<evidence type="ECO:0000313" key="3">
    <source>
        <dbReference type="Proteomes" id="UP001201812"/>
    </source>
</evidence>
<feature type="compositionally biased region" description="Basic residues" evidence="1">
    <location>
        <begin position="179"/>
        <end position="206"/>
    </location>
</feature>
<reference evidence="2" key="1">
    <citation type="submission" date="2022-01" db="EMBL/GenBank/DDBJ databases">
        <title>Genome Sequence Resource for Two Populations of Ditylenchus destructor, the Migratory Endoparasitic Phytonematode.</title>
        <authorList>
            <person name="Zhang H."/>
            <person name="Lin R."/>
            <person name="Xie B."/>
        </authorList>
    </citation>
    <scope>NUCLEOTIDE SEQUENCE</scope>
    <source>
        <strain evidence="2">BazhouSP</strain>
    </source>
</reference>
<feature type="compositionally biased region" description="Basic and acidic residues" evidence="1">
    <location>
        <begin position="165"/>
        <end position="178"/>
    </location>
</feature>
<keyword evidence="3" id="KW-1185">Reference proteome</keyword>
<feature type="compositionally biased region" description="Polar residues" evidence="1">
    <location>
        <begin position="25"/>
        <end position="38"/>
    </location>
</feature>
<feature type="compositionally biased region" description="Basic and acidic residues" evidence="1">
    <location>
        <begin position="42"/>
        <end position="51"/>
    </location>
</feature>